<dbReference type="AlphaFoldDB" id="A0A923M7V4"/>
<dbReference type="Proteomes" id="UP000596827">
    <property type="component" value="Unassembled WGS sequence"/>
</dbReference>
<comment type="caution">
    <text evidence="1">The sequence shown here is derived from an EMBL/GenBank/DDBJ whole genome shotgun (WGS) entry which is preliminary data.</text>
</comment>
<protein>
    <submittedName>
        <fullName evidence="1">Uncharacterized protein</fullName>
    </submittedName>
</protein>
<proteinExistence type="predicted"/>
<sequence length="108" mass="11952">MTLAVLPLSDAYLVDVLFDWGNSRATFTFHPDELELHVLIFEGVSELHVPCQRPWGPSAQLVAANQQGTNLFEIELQSGDTIRIAAASWSFRKERRVTPAAGASARSR</sequence>
<evidence type="ECO:0000313" key="1">
    <source>
        <dbReference type="EMBL" id="MBC5765867.1"/>
    </source>
</evidence>
<accession>A0A923M7V4</accession>
<keyword evidence="2" id="KW-1185">Reference proteome</keyword>
<name>A0A923M7V4_9BURK</name>
<dbReference type="EMBL" id="JACORU010000005">
    <property type="protein sequence ID" value="MBC5765867.1"/>
    <property type="molecule type" value="Genomic_DNA"/>
</dbReference>
<evidence type="ECO:0000313" key="2">
    <source>
        <dbReference type="Proteomes" id="UP000596827"/>
    </source>
</evidence>
<dbReference type="RefSeq" id="WP_187082335.1">
    <property type="nucleotide sequence ID" value="NZ_JACORU010000005.1"/>
</dbReference>
<organism evidence="1 2">
    <name type="scientific">Ramlibacter albus</name>
    <dbReference type="NCBI Taxonomy" id="2079448"/>
    <lineage>
        <taxon>Bacteria</taxon>
        <taxon>Pseudomonadati</taxon>
        <taxon>Pseudomonadota</taxon>
        <taxon>Betaproteobacteria</taxon>
        <taxon>Burkholderiales</taxon>
        <taxon>Comamonadaceae</taxon>
        <taxon>Ramlibacter</taxon>
    </lineage>
</organism>
<reference evidence="1" key="1">
    <citation type="submission" date="2020-08" db="EMBL/GenBank/DDBJ databases">
        <title>Ramlibacter sp. GTP1 16S ribosomal RNA gene genome sequencing and assembly.</title>
        <authorList>
            <person name="Kang M."/>
        </authorList>
    </citation>
    <scope>NUCLEOTIDE SEQUENCE</scope>
    <source>
        <strain evidence="1">GTP1</strain>
    </source>
</reference>
<gene>
    <name evidence="1" type="ORF">H8R02_15470</name>
</gene>